<proteinExistence type="predicted"/>
<gene>
    <name evidence="1" type="ORF">F4W09_16895</name>
</gene>
<sequence>MVAKNIQLKQLKLGRQLTPREAIILHNAGESGLDSFLDPAEDKTNFENPKKVYNRSSNWQESIRQVLRGIIYSKPDSCPACNATLRTLHKYWTPGEGYSGL</sequence>
<evidence type="ECO:0000313" key="1">
    <source>
        <dbReference type="EMBL" id="KAB1851146.1"/>
    </source>
</evidence>
<dbReference type="AlphaFoldDB" id="A0A5N4W488"/>
<name>A0A5N4W488_9GAMM</name>
<reference evidence="1 2" key="1">
    <citation type="submission" date="2019-09" db="EMBL/GenBank/DDBJ databases">
        <title>Draft genome sequence of Acinetobacter tandoii W4-4-4 isolated from environmental water sample.</title>
        <authorList>
            <person name="Wee S.K."/>
            <person name="Yan B."/>
            <person name="Mustaffa S.B."/>
            <person name="Yap E.P.H."/>
        </authorList>
    </citation>
    <scope>NUCLEOTIDE SEQUENCE [LARGE SCALE GENOMIC DNA]</scope>
    <source>
        <strain evidence="1 2">W4-4-4</strain>
    </source>
</reference>
<comment type="caution">
    <text evidence="1">The sequence shown here is derived from an EMBL/GenBank/DDBJ whole genome shotgun (WGS) entry which is preliminary data.</text>
</comment>
<evidence type="ECO:0000313" key="2">
    <source>
        <dbReference type="Proteomes" id="UP000325788"/>
    </source>
</evidence>
<dbReference type="EMBL" id="VXLD01000025">
    <property type="protein sequence ID" value="KAB1851146.1"/>
    <property type="molecule type" value="Genomic_DNA"/>
</dbReference>
<accession>A0A5N4W488</accession>
<protein>
    <submittedName>
        <fullName evidence="1">Uncharacterized protein</fullName>
    </submittedName>
</protein>
<dbReference type="Proteomes" id="UP000325788">
    <property type="component" value="Unassembled WGS sequence"/>
</dbReference>
<dbReference type="RefSeq" id="WP_151505441.1">
    <property type="nucleotide sequence ID" value="NZ_VXLD01000025.1"/>
</dbReference>
<organism evidence="1 2">
    <name type="scientific">Acinetobacter tandoii</name>
    <dbReference type="NCBI Taxonomy" id="202954"/>
    <lineage>
        <taxon>Bacteria</taxon>
        <taxon>Pseudomonadati</taxon>
        <taxon>Pseudomonadota</taxon>
        <taxon>Gammaproteobacteria</taxon>
        <taxon>Moraxellales</taxon>
        <taxon>Moraxellaceae</taxon>
        <taxon>Acinetobacter</taxon>
    </lineage>
</organism>